<evidence type="ECO:0008006" key="4">
    <source>
        <dbReference type="Google" id="ProtNLM"/>
    </source>
</evidence>
<gene>
    <name evidence="2" type="ORF">M3P19_12020</name>
</gene>
<dbReference type="EMBL" id="JAMFMA010000003">
    <property type="protein sequence ID" value="MCL6274739.1"/>
    <property type="molecule type" value="Genomic_DNA"/>
</dbReference>
<evidence type="ECO:0000313" key="2">
    <source>
        <dbReference type="EMBL" id="MCL6274739.1"/>
    </source>
</evidence>
<accession>A0ABT0PTL0</accession>
<dbReference type="PROSITE" id="PS51257">
    <property type="entry name" value="PROKAR_LIPOPROTEIN"/>
    <property type="match status" value="1"/>
</dbReference>
<dbReference type="Proteomes" id="UP001203607">
    <property type="component" value="Unassembled WGS sequence"/>
</dbReference>
<feature type="signal peptide" evidence="1">
    <location>
        <begin position="1"/>
        <end position="20"/>
    </location>
</feature>
<keyword evidence="3" id="KW-1185">Reference proteome</keyword>
<proteinExistence type="predicted"/>
<name>A0ABT0PTL0_9FLAO</name>
<evidence type="ECO:0000313" key="3">
    <source>
        <dbReference type="Proteomes" id="UP001203607"/>
    </source>
</evidence>
<protein>
    <recommendedName>
        <fullName evidence="4">Secreted protein</fullName>
    </recommendedName>
</protein>
<evidence type="ECO:0000256" key="1">
    <source>
        <dbReference type="SAM" id="SignalP"/>
    </source>
</evidence>
<sequence length="47" mass="5227">MKKAFYVIGVALFTSTLLVACEAETIDEQVEILSPDKRKDEPIGKDN</sequence>
<comment type="caution">
    <text evidence="2">The sequence shown here is derived from an EMBL/GenBank/DDBJ whole genome shotgun (WGS) entry which is preliminary data.</text>
</comment>
<keyword evidence="1" id="KW-0732">Signal</keyword>
<organism evidence="2 3">
    <name type="scientific">Flagellimonas spongiicola</name>
    <dbReference type="NCBI Taxonomy" id="2942208"/>
    <lineage>
        <taxon>Bacteria</taxon>
        <taxon>Pseudomonadati</taxon>
        <taxon>Bacteroidota</taxon>
        <taxon>Flavobacteriia</taxon>
        <taxon>Flavobacteriales</taxon>
        <taxon>Flavobacteriaceae</taxon>
        <taxon>Flagellimonas</taxon>
    </lineage>
</organism>
<feature type="chain" id="PRO_5046391007" description="Secreted protein" evidence="1">
    <location>
        <begin position="21"/>
        <end position="47"/>
    </location>
</feature>
<dbReference type="RefSeq" id="WP_249657926.1">
    <property type="nucleotide sequence ID" value="NZ_JAMFMA010000003.1"/>
</dbReference>
<reference evidence="2 3" key="1">
    <citation type="submission" date="2022-05" db="EMBL/GenBank/DDBJ databases">
        <authorList>
            <person name="Park J.-S."/>
        </authorList>
    </citation>
    <scope>NUCLEOTIDE SEQUENCE [LARGE SCALE GENOMIC DNA]</scope>
    <source>
        <strain evidence="2 3">2012CJ35-5</strain>
    </source>
</reference>